<name>A0A7W7KR45_PSENT</name>
<dbReference type="Proteomes" id="UP000566995">
    <property type="component" value="Unassembled WGS sequence"/>
</dbReference>
<gene>
    <name evidence="1" type="ORF">HNP46_006347</name>
</gene>
<proteinExistence type="predicted"/>
<reference evidence="1 2" key="1">
    <citation type="submission" date="2020-08" db="EMBL/GenBank/DDBJ databases">
        <title>Functional genomics of gut bacteria from endangered species of beetles.</title>
        <authorList>
            <person name="Carlos-Shanley C."/>
        </authorList>
    </citation>
    <scope>NUCLEOTIDE SEQUENCE [LARGE SCALE GENOMIC DNA]</scope>
    <source>
        <strain evidence="1 2">S00179</strain>
    </source>
</reference>
<comment type="caution">
    <text evidence="1">The sequence shown here is derived from an EMBL/GenBank/DDBJ whole genome shotgun (WGS) entry which is preliminary data.</text>
</comment>
<dbReference type="EMBL" id="JACHLI010000040">
    <property type="protein sequence ID" value="MBB4867434.1"/>
    <property type="molecule type" value="Genomic_DNA"/>
</dbReference>
<sequence>MDRNEAWQAFTSIIDSRWLNATPSVEDDPARIAVGQLDERDVAQAFVIAAMVGDLRILTFTAERLRGDMLDLEEYEGDLYVTRMSMIQGEAMSYEPVKVHRSHYDGQLKLKFCESGAEYMRVLAQIQAVSGADFISPSPWATMLLNLDSYSFGGSQFGTSAMHGRILELPTFHAGQMAIPELPLVLCEKQRATSGCKEWFGQLVCIADAETIALYPDDLKPIDLSFLVVDENDWEVGGAIDLRSLESLSVPDLGLYLKGKDIVTRKVSAKNLLTPHEMAVLNSFVKHPVSSPDQMEKGMKYCLVSLEFVMGFDCEVDEERLANCRVGLKNYAPVHCLQGLAFPDEVQDANVCRHKLSSFLVGCMSGSMLANEVTGGLAQGLVNNLVAIACSKRLTADQVISMFGTLGAPKQPVSLKVDIDDFDHDKLLDAQVTIPAGSDITFESSDDEPMNPSVLEEVIELCELPVKINHLSSDMGGEAYFKAITDKKVVENENSYIALRLFHRVIPVEEVVVFCKAASDWDAVLDFYGPDALAPYIEQCPERVQTLMAVSTFDI</sequence>
<evidence type="ECO:0000313" key="1">
    <source>
        <dbReference type="EMBL" id="MBB4867434.1"/>
    </source>
</evidence>
<evidence type="ECO:0000313" key="2">
    <source>
        <dbReference type="Proteomes" id="UP000566995"/>
    </source>
</evidence>
<organism evidence="1 2">
    <name type="scientific">Pseudomonas nitroreducens</name>
    <dbReference type="NCBI Taxonomy" id="46680"/>
    <lineage>
        <taxon>Bacteria</taxon>
        <taxon>Pseudomonadati</taxon>
        <taxon>Pseudomonadota</taxon>
        <taxon>Gammaproteobacteria</taxon>
        <taxon>Pseudomonadales</taxon>
        <taxon>Pseudomonadaceae</taxon>
        <taxon>Pseudomonas</taxon>
    </lineage>
</organism>
<protein>
    <submittedName>
        <fullName evidence="1">Uncharacterized protein</fullName>
    </submittedName>
</protein>
<dbReference type="AlphaFoldDB" id="A0A7W7KR45"/>
<dbReference type="RefSeq" id="WP_184596935.1">
    <property type="nucleotide sequence ID" value="NZ_JACHLI010000040.1"/>
</dbReference>
<accession>A0A7W7KR45</accession>